<keyword evidence="10" id="KW-0963">Cytoplasm</keyword>
<dbReference type="OrthoDB" id="9808023at2"/>
<comment type="pathway">
    <text evidence="1 10">Lipid metabolism; malonyl-CoA biosynthesis; malonyl-CoA from acetyl-CoA: step 1/1.</text>
</comment>
<evidence type="ECO:0000256" key="3">
    <source>
        <dbReference type="ARBA" id="ARBA00022679"/>
    </source>
</evidence>
<dbReference type="Gene3D" id="3.90.226.10">
    <property type="entry name" value="2-enoyl-CoA Hydratase, Chain A, domain 1"/>
    <property type="match status" value="1"/>
</dbReference>
<evidence type="ECO:0000256" key="1">
    <source>
        <dbReference type="ARBA" id="ARBA00004956"/>
    </source>
</evidence>
<dbReference type="GO" id="GO:0006633">
    <property type="term" value="P:fatty acid biosynthetic process"/>
    <property type="evidence" value="ECO:0007669"/>
    <property type="project" value="UniProtKB-KW"/>
</dbReference>
<keyword evidence="7 10" id="KW-0443">Lipid metabolism</keyword>
<dbReference type="PATRIC" id="fig|1313304.3.peg.1876"/>
<evidence type="ECO:0000256" key="4">
    <source>
        <dbReference type="ARBA" id="ARBA00022741"/>
    </source>
</evidence>
<name>U7D6H3_9BACT</name>
<dbReference type="GO" id="GO:0003989">
    <property type="term" value="F:acetyl-CoA carboxylase activity"/>
    <property type="evidence" value="ECO:0007669"/>
    <property type="project" value="InterPro"/>
</dbReference>
<accession>U7D6H3</accession>
<comment type="subunit">
    <text evidence="10">Acetyl-CoA carboxylase is a heterohexamer composed of biotin carboxyl carrier protein (AccB), biotin carboxylase (AccC) and two subunits each of ACCase subunit alpha (AccA) and ACCase subunit beta (AccD).</text>
</comment>
<reference evidence="13 14" key="1">
    <citation type="journal article" date="2013" name="Environ. Microbiol.">
        <title>Genome analysis of Chitinivibrio alkaliphilus gen. nov., sp. nov., a novel extremely haloalkaliphilic anaerobic chitinolytic bacterium from the candidate phylum Termite Group 3.</title>
        <authorList>
            <person name="Sorokin D.Y."/>
            <person name="Gumerov V.M."/>
            <person name="Rakitin A.L."/>
            <person name="Beletsky A.V."/>
            <person name="Damste J.S."/>
            <person name="Muyzer G."/>
            <person name="Mardanov A.V."/>
            <person name="Ravin N.V."/>
        </authorList>
    </citation>
    <scope>NUCLEOTIDE SEQUENCE [LARGE SCALE GENOMIC DNA]</scope>
    <source>
        <strain evidence="13 14">ACht1</strain>
    </source>
</reference>
<evidence type="ECO:0000259" key="12">
    <source>
        <dbReference type="PROSITE" id="PS50989"/>
    </source>
</evidence>
<dbReference type="AlphaFoldDB" id="U7D6H3"/>
<comment type="subcellular location">
    <subcellularLocation>
        <location evidence="10">Cytoplasm</location>
    </subcellularLocation>
</comment>
<evidence type="ECO:0000256" key="9">
    <source>
        <dbReference type="ARBA" id="ARBA00049152"/>
    </source>
</evidence>
<dbReference type="GO" id="GO:0016743">
    <property type="term" value="F:carboxyl- or carbamoyltransferase activity"/>
    <property type="evidence" value="ECO:0007669"/>
    <property type="project" value="UniProtKB-UniRule"/>
</dbReference>
<comment type="catalytic activity">
    <reaction evidence="9 10">
        <text>N(6)-carboxybiotinyl-L-lysyl-[protein] + acetyl-CoA = N(6)-biotinyl-L-lysyl-[protein] + malonyl-CoA</text>
        <dbReference type="Rhea" id="RHEA:54728"/>
        <dbReference type="Rhea" id="RHEA-COMP:10505"/>
        <dbReference type="Rhea" id="RHEA-COMP:10506"/>
        <dbReference type="ChEBI" id="CHEBI:57288"/>
        <dbReference type="ChEBI" id="CHEBI:57384"/>
        <dbReference type="ChEBI" id="CHEBI:83144"/>
        <dbReference type="ChEBI" id="CHEBI:83145"/>
        <dbReference type="EC" id="2.1.3.15"/>
    </reaction>
</comment>
<dbReference type="GO" id="GO:0005524">
    <property type="term" value="F:ATP binding"/>
    <property type="evidence" value="ECO:0007669"/>
    <property type="project" value="UniProtKB-KW"/>
</dbReference>
<dbReference type="SUPFAM" id="SSF52096">
    <property type="entry name" value="ClpP/crotonase"/>
    <property type="match status" value="1"/>
</dbReference>
<keyword evidence="3 10" id="KW-0808">Transferase</keyword>
<evidence type="ECO:0000256" key="2">
    <source>
        <dbReference type="ARBA" id="ARBA00022516"/>
    </source>
</evidence>
<dbReference type="Proteomes" id="UP000017148">
    <property type="component" value="Unassembled WGS sequence"/>
</dbReference>
<comment type="similarity">
    <text evidence="10">Belongs to the AccA family.</text>
</comment>
<dbReference type="PRINTS" id="PR01069">
    <property type="entry name" value="ACCCTRFRASEA"/>
</dbReference>
<protein>
    <recommendedName>
        <fullName evidence="10">Acetyl-coenzyme A carboxylase carboxyl transferase subunit alpha</fullName>
        <shortName evidence="10">ACCase subunit alpha</shortName>
        <shortName evidence="10">Acetyl-CoA carboxylase carboxyltransferase subunit alpha</shortName>
        <ecNumber evidence="10">2.1.3.15</ecNumber>
    </recommendedName>
</protein>
<dbReference type="PANTHER" id="PTHR42853">
    <property type="entry name" value="ACETYL-COENZYME A CARBOXYLASE CARBOXYL TRANSFERASE SUBUNIT ALPHA"/>
    <property type="match status" value="1"/>
</dbReference>
<evidence type="ECO:0000313" key="14">
    <source>
        <dbReference type="Proteomes" id="UP000017148"/>
    </source>
</evidence>
<dbReference type="eggNOG" id="COG0825">
    <property type="taxonomic scope" value="Bacteria"/>
</dbReference>
<keyword evidence="6 10" id="KW-0067">ATP-binding</keyword>
<evidence type="ECO:0000256" key="6">
    <source>
        <dbReference type="ARBA" id="ARBA00022840"/>
    </source>
</evidence>
<dbReference type="GO" id="GO:0009317">
    <property type="term" value="C:acetyl-CoA carboxylase complex"/>
    <property type="evidence" value="ECO:0007669"/>
    <property type="project" value="InterPro"/>
</dbReference>
<feature type="coiled-coil region" evidence="11">
    <location>
        <begin position="4"/>
        <end position="53"/>
    </location>
</feature>
<dbReference type="EMBL" id="ASJR01000018">
    <property type="protein sequence ID" value="ERP31171.1"/>
    <property type="molecule type" value="Genomic_DNA"/>
</dbReference>
<comment type="function">
    <text evidence="10">Component of the acetyl coenzyme A carboxylase (ACC) complex. First, biotin carboxylase catalyzes the carboxylation of biotin on its carrier protein (BCCP) and then the CO(2) group is transferred by the carboxyltransferase to acetyl-CoA to form malonyl-CoA.</text>
</comment>
<dbReference type="STRING" id="1313304.CALK_1970"/>
<dbReference type="GO" id="GO:2001295">
    <property type="term" value="P:malonyl-CoA biosynthetic process"/>
    <property type="evidence" value="ECO:0007669"/>
    <property type="project" value="UniProtKB-UniRule"/>
</dbReference>
<comment type="caution">
    <text evidence="13">The sequence shown here is derived from an EMBL/GenBank/DDBJ whole genome shotgun (WGS) entry which is preliminary data.</text>
</comment>
<sequence length="317" mass="34951">MTNKKDYQSSIADMEKALQETREMAEKHGGVFHQQAEDIAAELQREKEAWANEFTAWDIVQVSRNPKRPNFHEYATEVFTDFLELKGDRVFSDDQAIAGGFARLQGKPVMLIGHNKGRTITENVERNFGSAYPDGYRKALRLMKLADKFNVPIITLIDTAGAYPGVEAEERGQAEAIARNLVEMMELRVPVISVVTGEGGSGGALGIGVGNRVLMLSKATYSVISPEGCAGILWRDGAYADTAAEALCLTAPHLLKFKVIDAIIDEPLMGAHTDPQQTMKNVGETLVRELDALSGKDGETLKKERIERFSQIGFFKE</sequence>
<keyword evidence="11" id="KW-0175">Coiled coil</keyword>
<dbReference type="EC" id="2.1.3.15" evidence="10"/>
<keyword evidence="5 10" id="KW-0276">Fatty acid metabolism</keyword>
<dbReference type="UniPathway" id="UPA00655">
    <property type="reaction ID" value="UER00711"/>
</dbReference>
<dbReference type="RefSeq" id="WP_022637390.1">
    <property type="nucleotide sequence ID" value="NZ_ASJR01000018.1"/>
</dbReference>
<dbReference type="Pfam" id="PF03255">
    <property type="entry name" value="ACCA"/>
    <property type="match status" value="1"/>
</dbReference>
<dbReference type="NCBIfam" id="NF004344">
    <property type="entry name" value="PRK05724.1"/>
    <property type="match status" value="1"/>
</dbReference>
<dbReference type="NCBIfam" id="TIGR00513">
    <property type="entry name" value="accA"/>
    <property type="match status" value="1"/>
</dbReference>
<evidence type="ECO:0000256" key="7">
    <source>
        <dbReference type="ARBA" id="ARBA00023098"/>
    </source>
</evidence>
<dbReference type="NCBIfam" id="NF041504">
    <property type="entry name" value="AccA_sub"/>
    <property type="match status" value="1"/>
</dbReference>
<keyword evidence="4 10" id="KW-0547">Nucleotide-binding</keyword>
<dbReference type="InterPro" id="IPR001095">
    <property type="entry name" value="Acetyl_CoA_COase_a_su"/>
</dbReference>
<evidence type="ECO:0000256" key="5">
    <source>
        <dbReference type="ARBA" id="ARBA00022832"/>
    </source>
</evidence>
<keyword evidence="8 10" id="KW-0275">Fatty acid biosynthesis</keyword>
<dbReference type="PROSITE" id="PS50989">
    <property type="entry name" value="COA_CT_CTER"/>
    <property type="match status" value="1"/>
</dbReference>
<dbReference type="PANTHER" id="PTHR42853:SF3">
    <property type="entry name" value="ACETYL-COENZYME A CARBOXYLASE CARBOXYL TRANSFERASE SUBUNIT ALPHA, CHLOROPLASTIC"/>
    <property type="match status" value="1"/>
</dbReference>
<organism evidence="13 14">
    <name type="scientific">Chitinivibrio alkaliphilus ACht1</name>
    <dbReference type="NCBI Taxonomy" id="1313304"/>
    <lineage>
        <taxon>Bacteria</taxon>
        <taxon>Pseudomonadati</taxon>
        <taxon>Fibrobacterota</taxon>
        <taxon>Chitinivibrionia</taxon>
        <taxon>Chitinivibrionales</taxon>
        <taxon>Chitinivibrionaceae</taxon>
        <taxon>Chitinivibrio</taxon>
    </lineage>
</organism>
<gene>
    <name evidence="10" type="primary">accA</name>
    <name evidence="13" type="ORF">CALK_1970</name>
</gene>
<evidence type="ECO:0000256" key="10">
    <source>
        <dbReference type="HAMAP-Rule" id="MF_00823"/>
    </source>
</evidence>
<keyword evidence="2 10" id="KW-0444">Lipid biosynthesis</keyword>
<feature type="domain" description="CoA carboxyltransferase C-terminal" evidence="12">
    <location>
        <begin position="42"/>
        <end position="292"/>
    </location>
</feature>
<dbReference type="InterPro" id="IPR011763">
    <property type="entry name" value="COA_CT_C"/>
</dbReference>
<proteinExistence type="inferred from homology"/>
<dbReference type="InterPro" id="IPR029045">
    <property type="entry name" value="ClpP/crotonase-like_dom_sf"/>
</dbReference>
<dbReference type="HAMAP" id="MF_00823">
    <property type="entry name" value="AcetylCoA_CT_alpha"/>
    <property type="match status" value="1"/>
</dbReference>
<keyword evidence="14" id="KW-1185">Reference proteome</keyword>
<evidence type="ECO:0000313" key="13">
    <source>
        <dbReference type="EMBL" id="ERP31171.1"/>
    </source>
</evidence>
<evidence type="ECO:0000256" key="11">
    <source>
        <dbReference type="SAM" id="Coils"/>
    </source>
</evidence>
<evidence type="ECO:0000256" key="8">
    <source>
        <dbReference type="ARBA" id="ARBA00023160"/>
    </source>
</evidence>